<feature type="domain" description="ABC transmembrane type-1" evidence="11">
    <location>
        <begin position="188"/>
        <end position="431"/>
    </location>
</feature>
<dbReference type="AlphaFoldDB" id="A0A134A2N9"/>
<evidence type="ECO:0000256" key="7">
    <source>
        <dbReference type="ARBA" id="ARBA00022989"/>
    </source>
</evidence>
<dbReference type="Gene3D" id="3.40.50.300">
    <property type="entry name" value="P-loop containing nucleotide triphosphate hydrolases"/>
    <property type="match status" value="1"/>
</dbReference>
<dbReference type="EMBL" id="LSDC01000030">
    <property type="protein sequence ID" value="KXB61948.1"/>
    <property type="molecule type" value="Genomic_DNA"/>
</dbReference>
<dbReference type="STRING" id="1379.HMPREF3186_00514"/>
<evidence type="ECO:0000259" key="10">
    <source>
        <dbReference type="PROSITE" id="PS50893"/>
    </source>
</evidence>
<dbReference type="InterPro" id="IPR017871">
    <property type="entry name" value="ABC_transporter-like_CS"/>
</dbReference>
<keyword evidence="5" id="KW-0547">Nucleotide-binding</keyword>
<dbReference type="SUPFAM" id="SSF52540">
    <property type="entry name" value="P-loop containing nucleoside triphosphate hydrolases"/>
    <property type="match status" value="1"/>
</dbReference>
<dbReference type="PROSITE" id="PS50929">
    <property type="entry name" value="ABC_TM1F"/>
    <property type="match status" value="1"/>
</dbReference>
<keyword evidence="7 9" id="KW-1133">Transmembrane helix</keyword>
<keyword evidence="4 9" id="KW-0812">Transmembrane</keyword>
<dbReference type="PROSITE" id="PS50893">
    <property type="entry name" value="ABC_TRANSPORTER_2"/>
    <property type="match status" value="1"/>
</dbReference>
<evidence type="ECO:0000313" key="13">
    <source>
        <dbReference type="Proteomes" id="UP000070355"/>
    </source>
</evidence>
<evidence type="ECO:0000313" key="12">
    <source>
        <dbReference type="EMBL" id="KXB61948.1"/>
    </source>
</evidence>
<name>A0A134A2N9_9BACL</name>
<dbReference type="GO" id="GO:0005886">
    <property type="term" value="C:plasma membrane"/>
    <property type="evidence" value="ECO:0007669"/>
    <property type="project" value="UniProtKB-SubCell"/>
</dbReference>
<dbReference type="InterPro" id="IPR011527">
    <property type="entry name" value="ABC1_TM_dom"/>
</dbReference>
<feature type="domain" description="ABC transporter" evidence="10">
    <location>
        <begin position="467"/>
        <end position="702"/>
    </location>
</feature>
<dbReference type="PATRIC" id="fig|1379.3.peg.511"/>
<feature type="transmembrane region" description="Helical" evidence="9">
    <location>
        <begin position="369"/>
        <end position="390"/>
    </location>
</feature>
<dbReference type="InterPro" id="IPR027417">
    <property type="entry name" value="P-loop_NTPase"/>
</dbReference>
<evidence type="ECO:0000256" key="1">
    <source>
        <dbReference type="ARBA" id="ARBA00004651"/>
    </source>
</evidence>
<feature type="transmembrane region" description="Helical" evidence="9">
    <location>
        <begin position="405"/>
        <end position="425"/>
    </location>
</feature>
<dbReference type="PANTHER" id="PTHR43394">
    <property type="entry name" value="ATP-DEPENDENT PERMEASE MDL1, MITOCHONDRIAL"/>
    <property type="match status" value="1"/>
</dbReference>
<dbReference type="SMART" id="SM00382">
    <property type="entry name" value="AAA"/>
    <property type="match status" value="1"/>
</dbReference>
<feature type="transmembrane region" description="Helical" evidence="9">
    <location>
        <begin position="259"/>
        <end position="279"/>
    </location>
</feature>
<evidence type="ECO:0000259" key="11">
    <source>
        <dbReference type="PROSITE" id="PS50929"/>
    </source>
</evidence>
<dbReference type="GO" id="GO:0005524">
    <property type="term" value="F:ATP binding"/>
    <property type="evidence" value="ECO:0007669"/>
    <property type="project" value="UniProtKB-KW"/>
</dbReference>
<dbReference type="PANTHER" id="PTHR43394:SF1">
    <property type="entry name" value="ATP-BINDING CASSETTE SUB-FAMILY B MEMBER 10, MITOCHONDRIAL"/>
    <property type="match status" value="1"/>
</dbReference>
<dbReference type="Pfam" id="PF00664">
    <property type="entry name" value="ABC_membrane"/>
    <property type="match status" value="1"/>
</dbReference>
<feature type="transmembrane region" description="Helical" evidence="9">
    <location>
        <begin position="188"/>
        <end position="210"/>
    </location>
</feature>
<dbReference type="RefSeq" id="WP_084812637.1">
    <property type="nucleotide sequence ID" value="NZ_KQ959936.1"/>
</dbReference>
<protein>
    <submittedName>
        <fullName evidence="12">ABC transporter, ATP-binding protein</fullName>
    </submittedName>
</protein>
<dbReference type="PROSITE" id="PS00211">
    <property type="entry name" value="ABC_TRANSPORTER_1"/>
    <property type="match status" value="1"/>
</dbReference>
<feature type="transmembrane region" description="Helical" evidence="9">
    <location>
        <begin position="291"/>
        <end position="311"/>
    </location>
</feature>
<keyword evidence="8 9" id="KW-0472">Membrane</keyword>
<comment type="subcellular location">
    <subcellularLocation>
        <location evidence="1">Cell membrane</location>
        <topology evidence="1">Multi-pass membrane protein</topology>
    </subcellularLocation>
</comment>
<dbReference type="OrthoDB" id="9770415at2"/>
<dbReference type="InterPro" id="IPR003439">
    <property type="entry name" value="ABC_transporter-like_ATP-bd"/>
</dbReference>
<keyword evidence="3" id="KW-1003">Cell membrane</keyword>
<evidence type="ECO:0000256" key="6">
    <source>
        <dbReference type="ARBA" id="ARBA00022840"/>
    </source>
</evidence>
<accession>A0A134A2N9</accession>
<evidence type="ECO:0000256" key="3">
    <source>
        <dbReference type="ARBA" id="ARBA00022475"/>
    </source>
</evidence>
<dbReference type="InterPro" id="IPR003593">
    <property type="entry name" value="AAA+_ATPase"/>
</dbReference>
<dbReference type="CDD" id="cd18548">
    <property type="entry name" value="ABC_6TM_Tm287_like"/>
    <property type="match status" value="1"/>
</dbReference>
<evidence type="ECO:0000256" key="5">
    <source>
        <dbReference type="ARBA" id="ARBA00022741"/>
    </source>
</evidence>
<dbReference type="SUPFAM" id="SSF90123">
    <property type="entry name" value="ABC transporter transmembrane region"/>
    <property type="match status" value="1"/>
</dbReference>
<dbReference type="Proteomes" id="UP000070355">
    <property type="component" value="Unassembled WGS sequence"/>
</dbReference>
<organism evidence="12 13">
    <name type="scientific">Gemella haemolysans</name>
    <dbReference type="NCBI Taxonomy" id="1379"/>
    <lineage>
        <taxon>Bacteria</taxon>
        <taxon>Bacillati</taxon>
        <taxon>Bacillota</taxon>
        <taxon>Bacilli</taxon>
        <taxon>Bacillales</taxon>
        <taxon>Gemellaceae</taxon>
        <taxon>Gemella</taxon>
    </lineage>
</organism>
<dbReference type="GO" id="GO:0016887">
    <property type="term" value="F:ATP hydrolysis activity"/>
    <property type="evidence" value="ECO:0007669"/>
    <property type="project" value="InterPro"/>
</dbReference>
<keyword evidence="2" id="KW-0813">Transport</keyword>
<evidence type="ECO:0000256" key="8">
    <source>
        <dbReference type="ARBA" id="ARBA00023136"/>
    </source>
</evidence>
<proteinExistence type="predicted"/>
<keyword evidence="6 12" id="KW-0067">ATP-binding</keyword>
<evidence type="ECO:0000256" key="9">
    <source>
        <dbReference type="SAM" id="Phobius"/>
    </source>
</evidence>
<dbReference type="InterPro" id="IPR036640">
    <property type="entry name" value="ABC1_TM_sf"/>
</dbReference>
<dbReference type="FunFam" id="3.40.50.300:FF:000221">
    <property type="entry name" value="Multidrug ABC transporter ATP-binding protein"/>
    <property type="match status" value="1"/>
</dbReference>
<evidence type="ECO:0000256" key="4">
    <source>
        <dbReference type="ARBA" id="ARBA00022692"/>
    </source>
</evidence>
<comment type="caution">
    <text evidence="12">The sequence shown here is derived from an EMBL/GenBank/DDBJ whole genome shotgun (WGS) entry which is preliminary data.</text>
</comment>
<sequence length="717" mass="79664">MKLIKYLKGFLVPMIFLVAILGVRVVAELALPTYTSNIVDKGIQQSGIQDAVPEKISEKSFKELQLFMTDDEIKKVTAKYTKDGDVYKLDSISEQERSELNDIFKNAMTVVSGTKSENLDLDKVAEGVKLGLVKKDSLIEQKNKSISDLGSSADMITKQAGVRYVKEEYRNNVGIDTNEIRKNYLKEVGIMMIIVTFISGIGSVISNFIASRISSKIAYNLREKLYNKVLSFSKQDIDKFSTASLITRSTNDIQQIQNALNMMLFIAIYAPMMAVYGVYKVTQTDTGMTWIIALGVGILGLTLGIISFLVMPKFKIMQKLIDRVNLVTREALTGISVIRVFGRKKYEEERFDKENTVLKNEQLFINRTLSALMPMIILIMNGIALLIIWVGGKNIDAGSIQVGDMMAFITYTMQIVMSFLFFTFLMMQLPRAEVAAGRINEVLETEVTVVDSKHIDDSKLQDVKGTLKFDNVSFTFNGADSPVLSNISFEAEAGKTTAIIGSTGSGKSTLLHLIPRYFDASEGEILIDGVNIRDISLNKLRDILGFVPQKGVLFSGNIESNIKFADENITDEQMKKAAEIAQALEFINEKEDKFNSEISQGGSNVSGGQKQRLSIARALAKNPKILLFDDSFSALDYKTDVKLRKTLREEMSGVTTIIVAQRIATILNADKIIVMNEGKIVGVGKHQELLETCPTYLEIAESQLSEEELQKGGKHHG</sequence>
<reference evidence="13" key="1">
    <citation type="submission" date="2016-01" db="EMBL/GenBank/DDBJ databases">
        <authorList>
            <person name="Mitreva M."/>
            <person name="Pepin K.H."/>
            <person name="Mihindukulasuriya K.A."/>
            <person name="Fulton R."/>
            <person name="Fronick C."/>
            <person name="O'Laughlin M."/>
            <person name="Miner T."/>
            <person name="Herter B."/>
            <person name="Rosa B.A."/>
            <person name="Cordes M."/>
            <person name="Tomlinson C."/>
            <person name="Wollam A."/>
            <person name="Palsikar V.B."/>
            <person name="Mardis E.R."/>
            <person name="Wilson R.K."/>
        </authorList>
    </citation>
    <scope>NUCLEOTIDE SEQUENCE [LARGE SCALE GENOMIC DNA]</scope>
    <source>
        <strain evidence="13">DNF01167</strain>
    </source>
</reference>
<dbReference type="GO" id="GO:0015421">
    <property type="term" value="F:ABC-type oligopeptide transporter activity"/>
    <property type="evidence" value="ECO:0007669"/>
    <property type="project" value="TreeGrafter"/>
</dbReference>
<dbReference type="Pfam" id="PF00005">
    <property type="entry name" value="ABC_tran"/>
    <property type="match status" value="1"/>
</dbReference>
<dbReference type="Gene3D" id="1.20.1560.10">
    <property type="entry name" value="ABC transporter type 1, transmembrane domain"/>
    <property type="match status" value="1"/>
</dbReference>
<gene>
    <name evidence="12" type="ORF">HMPREF3186_00514</name>
</gene>
<evidence type="ECO:0000256" key="2">
    <source>
        <dbReference type="ARBA" id="ARBA00022448"/>
    </source>
</evidence>
<dbReference type="InterPro" id="IPR039421">
    <property type="entry name" value="Type_1_exporter"/>
</dbReference>